<accession>A0ABT5CI77</accession>
<dbReference type="EMBL" id="JAQNDK010000006">
    <property type="protein sequence ID" value="MDC0684786.1"/>
    <property type="molecule type" value="Genomic_DNA"/>
</dbReference>
<dbReference type="RefSeq" id="WP_272101777.1">
    <property type="nucleotide sequence ID" value="NZ_JAQNDK010000004.1"/>
</dbReference>
<keyword evidence="3" id="KW-1185">Reference proteome</keyword>
<evidence type="ECO:0000313" key="2">
    <source>
        <dbReference type="EMBL" id="MDC0684786.1"/>
    </source>
</evidence>
<gene>
    <name evidence="1" type="ORF">POL72_38305</name>
    <name evidence="2" type="ORF">POL72_44125</name>
</gene>
<dbReference type="Proteomes" id="UP001217485">
    <property type="component" value="Unassembled WGS sequence"/>
</dbReference>
<sequence length="170" mass="18249">MFDWIRVQALIYEEVRRIHDLLVERLVAPALHSSARGPDGAAGAVPPEGATADPREREVVDVLCRAQLLLFRHPVAAQAAFSTLIAEGRRFAATPEGAAWTAALASSDLLRHGRRVWDAVSLNLLEEDPETIVPSAYLEALLSAAKSADLDGLLNALRDALGEGGRAPAR</sequence>
<dbReference type="EMBL" id="JAQNDK010000004">
    <property type="protein sequence ID" value="MDC0683644.1"/>
    <property type="molecule type" value="Genomic_DNA"/>
</dbReference>
<comment type="caution">
    <text evidence="2">The sequence shown here is derived from an EMBL/GenBank/DDBJ whole genome shotgun (WGS) entry which is preliminary data.</text>
</comment>
<reference evidence="2 3" key="1">
    <citation type="submission" date="2023-01" db="EMBL/GenBank/DDBJ databases">
        <title>Minimal conservation of predation-associated metabolite biosynthetic gene clusters underscores biosynthetic potential of Myxococcota including descriptions for ten novel species: Archangium lansinium sp. nov., Myxococcus landrumus sp. nov., Nannocystis bai.</title>
        <authorList>
            <person name="Ahearne A."/>
            <person name="Stevens C."/>
            <person name="Dowd S."/>
        </authorList>
    </citation>
    <scope>NUCLEOTIDE SEQUENCE [LARGE SCALE GENOMIC DNA]</scope>
    <source>
        <strain evidence="2 3">WIWO2</strain>
    </source>
</reference>
<evidence type="ECO:0000313" key="1">
    <source>
        <dbReference type="EMBL" id="MDC0683644.1"/>
    </source>
</evidence>
<protein>
    <submittedName>
        <fullName evidence="2">Uncharacterized protein</fullName>
    </submittedName>
</protein>
<evidence type="ECO:0000313" key="3">
    <source>
        <dbReference type="Proteomes" id="UP001217485"/>
    </source>
</evidence>
<name>A0ABT5CI77_9BACT</name>
<proteinExistence type="predicted"/>
<organism evidence="2 3">
    <name type="scientific">Sorangium atrum</name>
    <dbReference type="NCBI Taxonomy" id="2995308"/>
    <lineage>
        <taxon>Bacteria</taxon>
        <taxon>Pseudomonadati</taxon>
        <taxon>Myxococcota</taxon>
        <taxon>Polyangia</taxon>
        <taxon>Polyangiales</taxon>
        <taxon>Polyangiaceae</taxon>
        <taxon>Sorangium</taxon>
    </lineage>
</organism>